<gene>
    <name evidence="1" type="ORF">ATANTOWER_021221</name>
</gene>
<reference evidence="1 2" key="1">
    <citation type="submission" date="2021-07" db="EMBL/GenBank/DDBJ databases">
        <authorList>
            <person name="Palmer J.M."/>
        </authorList>
    </citation>
    <scope>NUCLEOTIDE SEQUENCE [LARGE SCALE GENOMIC DNA]</scope>
    <source>
        <strain evidence="1 2">AT_MEX2019</strain>
        <tissue evidence="1">Muscle</tissue>
    </source>
</reference>
<sequence>MIAGQFMVSSLEPADACAVPVIGPDEVCQLCCFHTAHPWQCGKSATSPQSSCQCFGCTSSCQVWTGELQRPG</sequence>
<evidence type="ECO:0000313" key="2">
    <source>
        <dbReference type="Proteomes" id="UP001345963"/>
    </source>
</evidence>
<evidence type="ECO:0000313" key="1">
    <source>
        <dbReference type="EMBL" id="MED6234049.1"/>
    </source>
</evidence>
<name>A0ABU7A7H9_9TELE</name>
<keyword evidence="2" id="KW-1185">Reference proteome</keyword>
<dbReference type="EMBL" id="JAHUTI010004540">
    <property type="protein sequence ID" value="MED6234049.1"/>
    <property type="molecule type" value="Genomic_DNA"/>
</dbReference>
<proteinExistence type="predicted"/>
<organism evidence="1 2">
    <name type="scientific">Ataeniobius toweri</name>
    <dbReference type="NCBI Taxonomy" id="208326"/>
    <lineage>
        <taxon>Eukaryota</taxon>
        <taxon>Metazoa</taxon>
        <taxon>Chordata</taxon>
        <taxon>Craniata</taxon>
        <taxon>Vertebrata</taxon>
        <taxon>Euteleostomi</taxon>
        <taxon>Actinopterygii</taxon>
        <taxon>Neopterygii</taxon>
        <taxon>Teleostei</taxon>
        <taxon>Neoteleostei</taxon>
        <taxon>Acanthomorphata</taxon>
        <taxon>Ovalentaria</taxon>
        <taxon>Atherinomorphae</taxon>
        <taxon>Cyprinodontiformes</taxon>
        <taxon>Goodeidae</taxon>
        <taxon>Ataeniobius</taxon>
    </lineage>
</organism>
<dbReference type="Proteomes" id="UP001345963">
    <property type="component" value="Unassembled WGS sequence"/>
</dbReference>
<protein>
    <submittedName>
        <fullName evidence="1">Uncharacterized protein</fullName>
    </submittedName>
</protein>
<comment type="caution">
    <text evidence="1">The sequence shown here is derived from an EMBL/GenBank/DDBJ whole genome shotgun (WGS) entry which is preliminary data.</text>
</comment>
<accession>A0ABU7A7H9</accession>